<dbReference type="GO" id="GO:0005737">
    <property type="term" value="C:cytoplasm"/>
    <property type="evidence" value="ECO:0007669"/>
    <property type="project" value="InterPro"/>
</dbReference>
<dbReference type="PANTHER" id="PTHR48109:SF3">
    <property type="entry name" value="SLL0744 PROTEIN"/>
    <property type="match status" value="1"/>
</dbReference>
<dbReference type="InterPro" id="IPR013785">
    <property type="entry name" value="Aldolase_TIM"/>
</dbReference>
<proteinExistence type="predicted"/>
<evidence type="ECO:0000313" key="9">
    <source>
        <dbReference type="EMBL" id="QKG80320.1"/>
    </source>
</evidence>
<dbReference type="RefSeq" id="WP_173074928.1">
    <property type="nucleotide sequence ID" value="NZ_CP041345.1"/>
</dbReference>
<comment type="cofactor">
    <cofactor evidence="1">
        <name>FMN</name>
        <dbReference type="ChEBI" id="CHEBI:58210"/>
    </cofactor>
</comment>
<name>A0A7D4BBX9_9BACT</name>
<dbReference type="EMBL" id="CP041345">
    <property type="protein sequence ID" value="QKG80320.1"/>
    <property type="molecule type" value="Genomic_DNA"/>
</dbReference>
<dbReference type="InterPro" id="IPR023359">
    <property type="entry name" value="Dihydro_DH_chainA_dom2"/>
</dbReference>
<dbReference type="AlphaFoldDB" id="A0A7D4BBX9"/>
<dbReference type="NCBIfam" id="NF005741">
    <property type="entry name" value="PRK07565.1"/>
    <property type="match status" value="1"/>
</dbReference>
<evidence type="ECO:0000256" key="5">
    <source>
        <dbReference type="ARBA" id="ARBA00022975"/>
    </source>
</evidence>
<evidence type="ECO:0000313" key="10">
    <source>
        <dbReference type="Proteomes" id="UP000500961"/>
    </source>
</evidence>
<evidence type="ECO:0000256" key="1">
    <source>
        <dbReference type="ARBA" id="ARBA00001917"/>
    </source>
</evidence>
<dbReference type="UniPathway" id="UPA00070"/>
<evidence type="ECO:0000259" key="8">
    <source>
        <dbReference type="Pfam" id="PF01180"/>
    </source>
</evidence>
<accession>A0A7D4BBX9</accession>
<dbReference type="Proteomes" id="UP000500961">
    <property type="component" value="Chromosome"/>
</dbReference>
<organism evidence="9 10">
    <name type="scientific">Tenuifilum thalassicum</name>
    <dbReference type="NCBI Taxonomy" id="2590900"/>
    <lineage>
        <taxon>Bacteria</taxon>
        <taxon>Pseudomonadati</taxon>
        <taxon>Bacteroidota</taxon>
        <taxon>Bacteroidia</taxon>
        <taxon>Bacteroidales</taxon>
        <taxon>Tenuifilaceae</taxon>
        <taxon>Tenuifilum</taxon>
    </lineage>
</organism>
<sequence length="336" mass="37648">MSKLKTNYLGIELKNPLIVGASSLTSNIDTLKAIEKAGAGAVVFKSLFEEQIQLEELEMENELEEYNERHAEMVKLFPTLKHAGPADHLAKLKRAKEELSIPVIGSLNAMHPDTWAEYAIAISETGVDALELNFYTTPKDFEVEGKTIIQSQIEILKSVKENIKIPVSVKLSPFYTNPLDVIGKFDKIEVEGFVLFNRLFQPDIDIEKEELIQTIILSEPDANRLPLRFIGLLYGHIAADICAATGILNGTDAIKMILAGANAFQVVSTLYKNGIEHITKILAQIELWMSRKGYESIDDFKGKLSKKNLHDPFAYRRAQYVDILLRSNDILKSNSL</sequence>
<dbReference type="Gene3D" id="3.20.20.70">
    <property type="entry name" value="Aldolase class I"/>
    <property type="match status" value="1"/>
</dbReference>
<reference evidence="9 10" key="1">
    <citation type="submission" date="2019-07" db="EMBL/GenBank/DDBJ databases">
        <title>Thalassofilum flectens gen. nov., sp. nov., a novel moderate thermophilic anaerobe from a shallow sea hot spring in Kunashir Island (Russia), representing a new family in the order Bacteroidales, and proposal of Thalassofilacea fam. nov.</title>
        <authorList>
            <person name="Kochetkova T.V."/>
            <person name="Podosokorskaya O.A."/>
            <person name="Novikov A."/>
            <person name="Elcheninov A.G."/>
            <person name="Toshchakov S.V."/>
            <person name="Kublanov I.V."/>
        </authorList>
    </citation>
    <scope>NUCLEOTIDE SEQUENCE [LARGE SCALE GENOMIC DNA]</scope>
    <source>
        <strain evidence="9 10">38-H</strain>
    </source>
</reference>
<dbReference type="GO" id="GO:0004152">
    <property type="term" value="F:dihydroorotate dehydrogenase activity"/>
    <property type="evidence" value="ECO:0007669"/>
    <property type="project" value="InterPro"/>
</dbReference>
<dbReference type="PIRSF" id="PIRSF000164">
    <property type="entry name" value="DHO_oxidase"/>
    <property type="match status" value="1"/>
</dbReference>
<evidence type="ECO:0000256" key="4">
    <source>
        <dbReference type="ARBA" id="ARBA00022643"/>
    </source>
</evidence>
<keyword evidence="6" id="KW-0560">Oxidoreductase</keyword>
<keyword evidence="7" id="KW-0175">Coiled coil</keyword>
<dbReference type="Gene3D" id="2.30.26.10">
    <property type="entry name" value="Dihydroorotate Dehydrogenase A, chain A, domain 2"/>
    <property type="match status" value="1"/>
</dbReference>
<keyword evidence="3" id="KW-0285">Flavoprotein</keyword>
<dbReference type="SUPFAM" id="SSF51395">
    <property type="entry name" value="FMN-linked oxidoreductases"/>
    <property type="match status" value="1"/>
</dbReference>
<dbReference type="KEGG" id="ttz:FHG85_08615"/>
<keyword evidence="10" id="KW-1185">Reference proteome</keyword>
<dbReference type="InterPro" id="IPR050074">
    <property type="entry name" value="DHO_dehydrogenase"/>
</dbReference>
<evidence type="ECO:0000256" key="3">
    <source>
        <dbReference type="ARBA" id="ARBA00022630"/>
    </source>
</evidence>
<dbReference type="Pfam" id="PF01180">
    <property type="entry name" value="DHO_dh"/>
    <property type="match status" value="1"/>
</dbReference>
<gene>
    <name evidence="9" type="ORF">FHG85_08615</name>
</gene>
<dbReference type="InterPro" id="IPR005720">
    <property type="entry name" value="Dihydroorotate_DH_cat"/>
</dbReference>
<dbReference type="InterPro" id="IPR012135">
    <property type="entry name" value="Dihydroorotate_DH_1_2"/>
</dbReference>
<evidence type="ECO:0000256" key="6">
    <source>
        <dbReference type="ARBA" id="ARBA00023002"/>
    </source>
</evidence>
<protein>
    <submittedName>
        <fullName evidence="9">Dihydroorotate dehydrogenase-like protein</fullName>
    </submittedName>
</protein>
<feature type="domain" description="Dihydroorotate dehydrogenase catalytic" evidence="8">
    <location>
        <begin position="4"/>
        <end position="286"/>
    </location>
</feature>
<evidence type="ECO:0000256" key="7">
    <source>
        <dbReference type="SAM" id="Coils"/>
    </source>
</evidence>
<keyword evidence="5" id="KW-0665">Pyrimidine biosynthesis</keyword>
<feature type="coiled-coil region" evidence="7">
    <location>
        <begin position="45"/>
        <end position="76"/>
    </location>
</feature>
<comment type="pathway">
    <text evidence="2">Pyrimidine metabolism; UMP biosynthesis via de novo pathway.</text>
</comment>
<evidence type="ECO:0000256" key="2">
    <source>
        <dbReference type="ARBA" id="ARBA00004725"/>
    </source>
</evidence>
<keyword evidence="4" id="KW-0288">FMN</keyword>
<dbReference type="GO" id="GO:0044205">
    <property type="term" value="P:'de novo' UMP biosynthetic process"/>
    <property type="evidence" value="ECO:0007669"/>
    <property type="project" value="UniProtKB-UniPathway"/>
</dbReference>
<dbReference type="PANTHER" id="PTHR48109">
    <property type="entry name" value="DIHYDROOROTATE DEHYDROGENASE (QUINONE), MITOCHONDRIAL-RELATED"/>
    <property type="match status" value="1"/>
</dbReference>
<dbReference type="GO" id="GO:0006207">
    <property type="term" value="P:'de novo' pyrimidine nucleobase biosynthetic process"/>
    <property type="evidence" value="ECO:0007669"/>
    <property type="project" value="TreeGrafter"/>
</dbReference>